<dbReference type="InterPro" id="IPR023210">
    <property type="entry name" value="NADP_OxRdtase_dom"/>
</dbReference>
<comment type="caution">
    <text evidence="3">The sequence shown here is derived from an EMBL/GenBank/DDBJ whole genome shotgun (WGS) entry which is preliminary data.</text>
</comment>
<dbReference type="Proteomes" id="UP000543598">
    <property type="component" value="Unassembled WGS sequence"/>
</dbReference>
<accession>A0A7Y2M379</accession>
<dbReference type="InterPro" id="IPR036812">
    <property type="entry name" value="NAD(P)_OxRdtase_dom_sf"/>
</dbReference>
<dbReference type="GO" id="GO:0016491">
    <property type="term" value="F:oxidoreductase activity"/>
    <property type="evidence" value="ECO:0007669"/>
    <property type="project" value="UniProtKB-KW"/>
</dbReference>
<dbReference type="SUPFAM" id="SSF51430">
    <property type="entry name" value="NAD(P)-linked oxidoreductase"/>
    <property type="match status" value="1"/>
</dbReference>
<dbReference type="Gene3D" id="3.20.20.100">
    <property type="entry name" value="NADP-dependent oxidoreductase domain"/>
    <property type="match status" value="1"/>
</dbReference>
<gene>
    <name evidence="3" type="ORF">HLA99_15285</name>
</gene>
<proteinExistence type="predicted"/>
<dbReference type="Pfam" id="PF00248">
    <property type="entry name" value="Aldo_ket_red"/>
    <property type="match status" value="1"/>
</dbReference>
<evidence type="ECO:0000256" key="1">
    <source>
        <dbReference type="ARBA" id="ARBA00023002"/>
    </source>
</evidence>
<evidence type="ECO:0000259" key="2">
    <source>
        <dbReference type="Pfam" id="PF00248"/>
    </source>
</evidence>
<dbReference type="InterPro" id="IPR020471">
    <property type="entry name" value="AKR"/>
</dbReference>
<protein>
    <submittedName>
        <fullName evidence="3">Aldo/keto reductase</fullName>
    </submittedName>
</protein>
<sequence length="328" mass="35874">MLESSPDRVPLGRSDLRVSSVGYGSMPLGGIYGAVDDRAAVDLLRHVIDSGVDFIDTSSVYAEGRVEVLVGEAIQGRRDDVVVATKFGMTGPGLGHPDRVRPALVESLRRLGTDYVDLYYLHQIDPTTPIEDTVWAMGELVEEGLVRAIGLSEVTPSTIRRAHEAFPIAAVQEEYSLLAREIEETVLPTLRELGISLVAYSPFGRGLLTGRIRRPDDVAPDDVRRERYPRFDGRALRANLAAAAPLFALAEELGTTPTELALGWVLASHNTIPIPGTRSPANFDANVEAARFPQDAAITRRLSRMFPVGVARGERYPPNLMQRIREAP</sequence>
<name>A0A7Y2M379_9MICO</name>
<evidence type="ECO:0000313" key="3">
    <source>
        <dbReference type="EMBL" id="NNH05209.1"/>
    </source>
</evidence>
<dbReference type="PRINTS" id="PR00069">
    <property type="entry name" value="ALDKETRDTASE"/>
</dbReference>
<dbReference type="PANTHER" id="PTHR43625">
    <property type="entry name" value="AFLATOXIN B1 ALDEHYDE REDUCTASE"/>
    <property type="match status" value="1"/>
</dbReference>
<feature type="domain" description="NADP-dependent oxidoreductase" evidence="2">
    <location>
        <begin position="21"/>
        <end position="295"/>
    </location>
</feature>
<keyword evidence="4" id="KW-1185">Reference proteome</keyword>
<organism evidence="3 4">
    <name type="scientific">Microbacterium ulmi</name>
    <dbReference type="NCBI Taxonomy" id="179095"/>
    <lineage>
        <taxon>Bacteria</taxon>
        <taxon>Bacillati</taxon>
        <taxon>Actinomycetota</taxon>
        <taxon>Actinomycetes</taxon>
        <taxon>Micrococcales</taxon>
        <taxon>Microbacteriaceae</taxon>
        <taxon>Microbacterium</taxon>
    </lineage>
</organism>
<dbReference type="PANTHER" id="PTHR43625:SF40">
    <property type="entry name" value="ALDO-KETO REDUCTASE YAKC [NADP(+)]"/>
    <property type="match status" value="1"/>
</dbReference>
<dbReference type="GO" id="GO:0005737">
    <property type="term" value="C:cytoplasm"/>
    <property type="evidence" value="ECO:0007669"/>
    <property type="project" value="TreeGrafter"/>
</dbReference>
<evidence type="ECO:0000313" key="4">
    <source>
        <dbReference type="Proteomes" id="UP000543598"/>
    </source>
</evidence>
<dbReference type="EMBL" id="JABEMB010000036">
    <property type="protein sequence ID" value="NNH05209.1"/>
    <property type="molecule type" value="Genomic_DNA"/>
</dbReference>
<reference evidence="3 4" key="1">
    <citation type="submission" date="2020-05" db="EMBL/GenBank/DDBJ databases">
        <title>MicrobeNet Type strains.</title>
        <authorList>
            <person name="Nicholson A.C."/>
        </authorList>
    </citation>
    <scope>NUCLEOTIDE SEQUENCE [LARGE SCALE GENOMIC DNA]</scope>
    <source>
        <strain evidence="3 4">JCM 14282</strain>
    </source>
</reference>
<dbReference type="AlphaFoldDB" id="A0A7Y2M379"/>
<keyword evidence="1" id="KW-0560">Oxidoreductase</keyword>
<dbReference type="RefSeq" id="WP_167039211.1">
    <property type="nucleotide sequence ID" value="NZ_BAAANA010000001.1"/>
</dbReference>
<dbReference type="InterPro" id="IPR050791">
    <property type="entry name" value="Aldo-Keto_reductase"/>
</dbReference>